<dbReference type="Proteomes" id="UP000444721">
    <property type="component" value="Unassembled WGS sequence"/>
</dbReference>
<comment type="caution">
    <text evidence="1">The sequence shown here is derived from an EMBL/GenBank/DDBJ whole genome shotgun (WGS) entry which is preliminary data.</text>
</comment>
<name>A0A6A5C267_NAEFO</name>
<evidence type="ECO:0000313" key="1">
    <source>
        <dbReference type="EMBL" id="KAF0979988.1"/>
    </source>
</evidence>
<dbReference type="VEuPathDB" id="AmoebaDB:FDP41_001141"/>
<dbReference type="GeneID" id="68108359"/>
<evidence type="ECO:0000313" key="2">
    <source>
        <dbReference type="Proteomes" id="UP000444721"/>
    </source>
</evidence>
<dbReference type="VEuPathDB" id="AmoebaDB:NfTy_049140"/>
<reference evidence="1 2" key="1">
    <citation type="journal article" date="2019" name="Sci. Rep.">
        <title>Nanopore sequencing improves the draft genome of the human pathogenic amoeba Naegleria fowleri.</title>
        <authorList>
            <person name="Liechti N."/>
            <person name="Schurch N."/>
            <person name="Bruggmann R."/>
            <person name="Wittwer M."/>
        </authorList>
    </citation>
    <scope>NUCLEOTIDE SEQUENCE [LARGE SCALE GENOMIC DNA]</scope>
    <source>
        <strain evidence="1 2">ATCC 30894</strain>
    </source>
</reference>
<protein>
    <submittedName>
        <fullName evidence="1">Uncharacterized protein</fullName>
    </submittedName>
</protein>
<accession>A0A6A5C267</accession>
<dbReference type="AlphaFoldDB" id="A0A6A5C267"/>
<keyword evidence="2" id="KW-1185">Reference proteome</keyword>
<dbReference type="RefSeq" id="XP_044564701.1">
    <property type="nucleotide sequence ID" value="XM_044701815.1"/>
</dbReference>
<dbReference type="EMBL" id="VFQX01000022">
    <property type="protein sequence ID" value="KAF0979988.1"/>
    <property type="molecule type" value="Genomic_DNA"/>
</dbReference>
<proteinExistence type="predicted"/>
<gene>
    <name evidence="1" type="ORF">FDP41_001141</name>
</gene>
<dbReference type="VEuPathDB" id="AmoebaDB:NF0129260"/>
<organism evidence="1 2">
    <name type="scientific">Naegleria fowleri</name>
    <name type="common">Brain eating amoeba</name>
    <dbReference type="NCBI Taxonomy" id="5763"/>
    <lineage>
        <taxon>Eukaryota</taxon>
        <taxon>Discoba</taxon>
        <taxon>Heterolobosea</taxon>
        <taxon>Tetramitia</taxon>
        <taxon>Eutetramitia</taxon>
        <taxon>Vahlkampfiidae</taxon>
        <taxon>Naegleria</taxon>
    </lineage>
</organism>
<sequence length="569" mass="66345">MTSIPFESMLEKWMKDPTQTSEVLLHRTNHRAILKLKSNTENVSRKHRQKLVREKIIPISMCLLNCTAEEAINTIISVKNSKIAIEKSKWYNCKITKQSKMVKQFTAKKIQKRNQLMSGIATYGTGISLSTAKTMNIINAKQTNHEKLQNSHLKNPFSRIRKCMKISILKDYICHVFDNRSLSSADLGKELYNIFKNKTNIEFNSLDNYDQILHSLENQQKSTLNRDIPSILKYIYIEQKLLSFNSEQLFQAIEYFAGIVEVEKLNLWQKVADHLQISFKFSNDFCRFGYYYFKNEVPPIQIFQRRLIKLDDDLLMPTINEQEMKDDVEALCIGKATENDEDDSELYTMEEWCKVFENPLSLYIGYPITIPITLNGKDVAVKGVVRRIIPVITQHMIQCHKYGYIRQHISIININLGIVDWMDGTCILNQSLVKVTVQFLWDENVFDKSGLNFVTKPLPIIYTWCPETKQNVATVSSVLRDQYFELKEFAFKYTRYMSADYSNAAKRWNHKVGGHYRCSKCNISFKDCEHTDYLQCIKLLTDNKSLENLLKIFLMGKKVFHTSLMMANI</sequence>